<proteinExistence type="predicted"/>
<evidence type="ECO:0000313" key="1">
    <source>
        <dbReference type="EMBL" id="PNF66379.1"/>
    </source>
</evidence>
<evidence type="ECO:0000313" key="2">
    <source>
        <dbReference type="Proteomes" id="UP000236063"/>
    </source>
</evidence>
<protein>
    <submittedName>
        <fullName evidence="1">Uncharacterized protein</fullName>
    </submittedName>
</protein>
<dbReference type="Proteomes" id="UP000236063">
    <property type="component" value="Unassembled WGS sequence"/>
</dbReference>
<dbReference type="EMBL" id="POUR01000002">
    <property type="protein sequence ID" value="PNF66379.1"/>
    <property type="molecule type" value="Genomic_DNA"/>
</dbReference>
<comment type="caution">
    <text evidence="1">The sequence shown here is derived from an EMBL/GenBank/DDBJ whole genome shotgun (WGS) entry which is preliminary data.</text>
</comment>
<keyword evidence="2" id="KW-1185">Reference proteome</keyword>
<reference evidence="1 2" key="1">
    <citation type="submission" date="2018-01" db="EMBL/GenBank/DDBJ databases">
        <title>Multi-drug resistant Enterobacter species isolated from the International Space Station and comparative genomic analyses with human pathogenic strains.</title>
        <authorList>
            <person name="Singh N.K."/>
            <person name="Bezdan D."/>
            <person name="McIntyre A."/>
            <person name="Sielaff A.C."/>
            <person name="Wheeler K."/>
            <person name="Mason C."/>
            <person name="Venkateswaran K."/>
        </authorList>
    </citation>
    <scope>NUCLEOTIDE SEQUENCE [LARGE SCALE GENOMIC DNA]</scope>
    <source>
        <strain evidence="1 2">IF2SW-P2</strain>
    </source>
</reference>
<sequence>MDIEIDLSAAREQVVSVTSSGTLVVQVYMTTVTSGSRPSRMTEVARTTQRVQAGNYTIGELVDGGYLPPRIQYTGIVRSYHMVDVGGPIAVGYCISIYTTCLTSDPDIAKWYGTLKAGPNSCSFGPGVDIDLGGVQATNGPGESELQQRYTSARCATISTVRIYVAGGGTVPTNVPGLNAEIYINDQLGEYKGQYDRERELRIGAKVVWADGSAFTGGAITAQGIIVTEIM</sequence>
<name>A0ABX4VH99_9ENTR</name>
<gene>
    <name evidence="1" type="ORF">C1167_24135</name>
</gene>
<organism evidence="1 2">
    <name type="scientific">Enterobacter bugandensis</name>
    <dbReference type="NCBI Taxonomy" id="881260"/>
    <lineage>
        <taxon>Bacteria</taxon>
        <taxon>Pseudomonadati</taxon>
        <taxon>Pseudomonadota</taxon>
        <taxon>Gammaproteobacteria</taxon>
        <taxon>Enterobacterales</taxon>
        <taxon>Enterobacteriaceae</taxon>
        <taxon>Enterobacter</taxon>
    </lineage>
</organism>
<accession>A0ABX4VH99</accession>